<reference evidence="9" key="2">
    <citation type="submission" date="2025-08" db="UniProtKB">
        <authorList>
            <consortium name="Ensembl"/>
        </authorList>
    </citation>
    <scope>IDENTIFICATION</scope>
</reference>
<dbReference type="Ensembl" id="ENSHHUT00000037888.1">
    <property type="protein sequence ID" value="ENSHHUP00000036435.1"/>
    <property type="gene ID" value="ENSHHUG00000022871.1"/>
</dbReference>
<evidence type="ECO:0000256" key="5">
    <source>
        <dbReference type="ARBA" id="ARBA00022734"/>
    </source>
</evidence>
<keyword evidence="4" id="KW-0732">Signal</keyword>
<evidence type="ECO:0000259" key="8">
    <source>
        <dbReference type="Pfam" id="PF15711"/>
    </source>
</evidence>
<evidence type="ECO:0000256" key="7">
    <source>
        <dbReference type="PROSITE-ProRule" id="PRU01375"/>
    </source>
</evidence>
<keyword evidence="6" id="KW-1015">Disulfide bond</keyword>
<keyword evidence="3" id="KW-0964">Secreted</keyword>
<sequence length="163" mass="18613">MNKTIKYNSRPLTHSVREQYRERILQYPSTSSVYNNIMVELNIVLVNVKVERLKRLIPSTCILKVRTRWCFLREIKLQTIVLLASDDPATKMTDAVRETFVSLGSTGVMSLETRDGWVFVRAGDMNGQSPFEKVVKNNVETNVYDGWPGVVEVGGCIQSRSRE</sequence>
<evidence type="ECO:0000313" key="9">
    <source>
        <dbReference type="Ensembl" id="ENSHHUP00000036435.1"/>
    </source>
</evidence>
<evidence type="ECO:0000256" key="6">
    <source>
        <dbReference type="ARBA" id="ARBA00023157"/>
    </source>
</evidence>
<evidence type="ECO:0000256" key="3">
    <source>
        <dbReference type="ARBA" id="ARBA00022525"/>
    </source>
</evidence>
<keyword evidence="10" id="KW-1185">Reference proteome</keyword>
<feature type="domain" description="ILEI/PANDER" evidence="8">
    <location>
        <begin position="71"/>
        <end position="120"/>
    </location>
</feature>
<dbReference type="GO" id="GO:0005576">
    <property type="term" value="C:extracellular region"/>
    <property type="evidence" value="ECO:0007669"/>
    <property type="project" value="UniProtKB-SubCell"/>
</dbReference>
<comment type="subcellular location">
    <subcellularLocation>
        <location evidence="1">Secreted</location>
    </subcellularLocation>
</comment>
<dbReference type="Pfam" id="PF15711">
    <property type="entry name" value="ILEI"/>
    <property type="match status" value="1"/>
</dbReference>
<dbReference type="InterPro" id="IPR039477">
    <property type="entry name" value="ILEI/PANDER_dom"/>
</dbReference>
<dbReference type="GeneTree" id="ENSGT00950000183004"/>
<dbReference type="STRING" id="62062.ENSHHUP00000036435"/>
<dbReference type="AlphaFoldDB" id="A0A4W5MGD4"/>
<gene>
    <name evidence="9" type="primary">FAM3D</name>
</gene>
<evidence type="ECO:0000313" key="10">
    <source>
        <dbReference type="Proteomes" id="UP000314982"/>
    </source>
</evidence>
<dbReference type="Proteomes" id="UP000314982">
    <property type="component" value="Unassembled WGS sequence"/>
</dbReference>
<dbReference type="GO" id="GO:0030246">
    <property type="term" value="F:carbohydrate binding"/>
    <property type="evidence" value="ECO:0007669"/>
    <property type="project" value="UniProtKB-UniRule"/>
</dbReference>
<name>A0A4W5MGD4_9TELE</name>
<keyword evidence="5 7" id="KW-0430">Lectin</keyword>
<proteinExistence type="inferred from homology"/>
<evidence type="ECO:0000256" key="4">
    <source>
        <dbReference type="ARBA" id="ARBA00022729"/>
    </source>
</evidence>
<evidence type="ECO:0000256" key="1">
    <source>
        <dbReference type="ARBA" id="ARBA00004613"/>
    </source>
</evidence>
<dbReference type="InterPro" id="IPR039220">
    <property type="entry name" value="FAM3"/>
</dbReference>
<comment type="similarity">
    <text evidence="2">Belongs to the FAM3 family.</text>
</comment>
<dbReference type="PANTHER" id="PTHR14592">
    <property type="entry name" value="UNCHARACTERIZED FAM3"/>
    <property type="match status" value="1"/>
</dbReference>
<reference evidence="9" key="3">
    <citation type="submission" date="2025-09" db="UniProtKB">
        <authorList>
            <consortium name="Ensembl"/>
        </authorList>
    </citation>
    <scope>IDENTIFICATION</scope>
</reference>
<evidence type="ECO:0000256" key="2">
    <source>
        <dbReference type="ARBA" id="ARBA00010905"/>
    </source>
</evidence>
<dbReference type="PROSITE" id="PS52031">
    <property type="entry name" value="GG_LECTIN"/>
    <property type="match status" value="1"/>
</dbReference>
<protein>
    <submittedName>
        <fullName evidence="9">FAM3 metabolism regulating signaling molecule D</fullName>
    </submittedName>
</protein>
<organism evidence="9 10">
    <name type="scientific">Hucho hucho</name>
    <name type="common">huchen</name>
    <dbReference type="NCBI Taxonomy" id="62062"/>
    <lineage>
        <taxon>Eukaryota</taxon>
        <taxon>Metazoa</taxon>
        <taxon>Chordata</taxon>
        <taxon>Craniata</taxon>
        <taxon>Vertebrata</taxon>
        <taxon>Euteleostomi</taxon>
        <taxon>Actinopterygii</taxon>
        <taxon>Neopterygii</taxon>
        <taxon>Teleostei</taxon>
        <taxon>Protacanthopterygii</taxon>
        <taxon>Salmoniformes</taxon>
        <taxon>Salmonidae</taxon>
        <taxon>Salmoninae</taxon>
        <taxon>Hucho</taxon>
    </lineage>
</organism>
<accession>A0A4W5MGD4</accession>
<reference evidence="10" key="1">
    <citation type="submission" date="2018-06" db="EMBL/GenBank/DDBJ databases">
        <title>Genome assembly of Danube salmon.</title>
        <authorList>
            <person name="Macqueen D.J."/>
            <person name="Gundappa M.K."/>
        </authorList>
    </citation>
    <scope>NUCLEOTIDE SEQUENCE [LARGE SCALE GENOMIC DNA]</scope>
</reference>